<keyword evidence="1" id="KW-0732">Signal</keyword>
<dbReference type="EMBL" id="FOOG01000021">
    <property type="protein sequence ID" value="SFG06637.1"/>
    <property type="molecule type" value="Genomic_DNA"/>
</dbReference>
<dbReference type="Proteomes" id="UP000198897">
    <property type="component" value="Unassembled WGS sequence"/>
</dbReference>
<dbReference type="PROSITE" id="PS51257">
    <property type="entry name" value="PROKAR_LIPOPROTEIN"/>
    <property type="match status" value="1"/>
</dbReference>
<feature type="signal peptide" evidence="1">
    <location>
        <begin position="1"/>
        <end position="20"/>
    </location>
</feature>
<dbReference type="SUPFAM" id="SSF53850">
    <property type="entry name" value="Periplasmic binding protein-like II"/>
    <property type="match status" value="1"/>
</dbReference>
<dbReference type="AlphaFoldDB" id="A0A1I2NYD8"/>
<feature type="chain" id="PRO_5039296024" evidence="1">
    <location>
        <begin position="21"/>
        <end position="412"/>
    </location>
</feature>
<name>A0A1I2NYD8_9BACI</name>
<dbReference type="Pfam" id="PF13416">
    <property type="entry name" value="SBP_bac_8"/>
    <property type="match status" value="1"/>
</dbReference>
<gene>
    <name evidence="2" type="ORF">SAMN05216353_12156</name>
</gene>
<proteinExistence type="predicted"/>
<organism evidence="2 3">
    <name type="scientific">Halobacillus alkaliphilus</name>
    <dbReference type="NCBI Taxonomy" id="396056"/>
    <lineage>
        <taxon>Bacteria</taxon>
        <taxon>Bacillati</taxon>
        <taxon>Bacillota</taxon>
        <taxon>Bacilli</taxon>
        <taxon>Bacillales</taxon>
        <taxon>Bacillaceae</taxon>
        <taxon>Halobacillus</taxon>
    </lineage>
</organism>
<sequence>MSKKWLLLSVILTAFLAACGNTQSNESDFSEVTEQSWSDIENAADGTTVRLFMWGGDEGINQYIDEWAAPRLKENYGITLERVPMETAEILQKLQTEKQAGKKDGTIDIIWLNGENFKNAKENELLAGSFVDMLPNFQEYYDTDDPAFQTDFGTATEGMEAPWGKVQFVFHYDQSKIETPPSSFEELKNWVEKNPGEFIYPNAEDFTGNAFLRHVLYAQDEQPSDIYEQPLDEEDISGTADKLWNYLNEMKPNLWRNGEHYPNTLTELDRLYSQGEVSMTMGYNEARAESLIDEGVFPETTRSFVMEPGSIGNTHFLSIPFNSPNSEGALTTINFMLSPEAQLAKLKPNYWGENTPISLDKLPKEMREKFESVERGESVLSQQKLEESFLPESEAGYVEWIQDQWFNEVVQQ</sequence>
<dbReference type="PANTHER" id="PTHR42779">
    <property type="entry name" value="PROTEIN YNJB"/>
    <property type="match status" value="1"/>
</dbReference>
<evidence type="ECO:0000256" key="1">
    <source>
        <dbReference type="SAM" id="SignalP"/>
    </source>
</evidence>
<dbReference type="NCBIfam" id="NF008633">
    <property type="entry name" value="PRK11622.1"/>
    <property type="match status" value="1"/>
</dbReference>
<dbReference type="RefSeq" id="WP_089752280.1">
    <property type="nucleotide sequence ID" value="NZ_FOOG01000021.1"/>
</dbReference>
<evidence type="ECO:0000313" key="3">
    <source>
        <dbReference type="Proteomes" id="UP000198897"/>
    </source>
</evidence>
<dbReference type="PANTHER" id="PTHR42779:SF1">
    <property type="entry name" value="PROTEIN YNJB"/>
    <property type="match status" value="1"/>
</dbReference>
<reference evidence="3" key="1">
    <citation type="submission" date="2016-10" db="EMBL/GenBank/DDBJ databases">
        <authorList>
            <person name="Varghese N."/>
            <person name="Submissions S."/>
        </authorList>
    </citation>
    <scope>NUCLEOTIDE SEQUENCE [LARGE SCALE GENOMIC DNA]</scope>
    <source>
        <strain evidence="3">FP5</strain>
    </source>
</reference>
<evidence type="ECO:0000313" key="2">
    <source>
        <dbReference type="EMBL" id="SFG06637.1"/>
    </source>
</evidence>
<keyword evidence="3" id="KW-1185">Reference proteome</keyword>
<dbReference type="PIRSF" id="PIRSF029172">
    <property type="entry name" value="UCP029172_ABC_sbc_YnjB"/>
    <property type="match status" value="1"/>
</dbReference>
<protein>
    <submittedName>
        <fullName evidence="2">Putative spermidine/putrescine transport system substrate-binding protein</fullName>
    </submittedName>
</protein>
<dbReference type="OrthoDB" id="3239593at2"/>
<dbReference type="InterPro" id="IPR006059">
    <property type="entry name" value="SBP"/>
</dbReference>
<accession>A0A1I2NYD8</accession>
<dbReference type="InterPro" id="IPR027020">
    <property type="entry name" value="YnjB"/>
</dbReference>
<dbReference type="Gene3D" id="3.40.190.10">
    <property type="entry name" value="Periplasmic binding protein-like II"/>
    <property type="match status" value="2"/>
</dbReference>